<dbReference type="EMBL" id="BJNY01000003">
    <property type="protein sequence ID" value="GED05193.1"/>
    <property type="molecule type" value="Genomic_DNA"/>
</dbReference>
<dbReference type="OrthoDB" id="4965902at2"/>
<proteinExistence type="predicted"/>
<protein>
    <recommendedName>
        <fullName evidence="3">Antitoxin Xre/MbcA/ParS-like toxin-binding domain-containing protein</fullName>
    </recommendedName>
</protein>
<evidence type="ECO:0000313" key="1">
    <source>
        <dbReference type="EMBL" id="GED05193.1"/>
    </source>
</evidence>
<evidence type="ECO:0008006" key="3">
    <source>
        <dbReference type="Google" id="ProtNLM"/>
    </source>
</evidence>
<dbReference type="AlphaFoldDB" id="A0A4Y4DKS1"/>
<evidence type="ECO:0000313" key="2">
    <source>
        <dbReference type="Proteomes" id="UP000316612"/>
    </source>
</evidence>
<dbReference type="RefSeq" id="WP_141362029.1">
    <property type="nucleotide sequence ID" value="NZ_BAAAJL010000001.1"/>
</dbReference>
<comment type="caution">
    <text evidence="1">The sequence shown here is derived from an EMBL/GenBank/DDBJ whole genome shotgun (WGS) entry which is preliminary data.</text>
</comment>
<dbReference type="Proteomes" id="UP000316612">
    <property type="component" value="Unassembled WGS sequence"/>
</dbReference>
<accession>A0A4Y4DKS1</accession>
<reference evidence="1 2" key="1">
    <citation type="submission" date="2019-06" db="EMBL/GenBank/DDBJ databases">
        <title>Whole genome shotgun sequence of Glutamicibacter uratoxydans NBRC 15515.</title>
        <authorList>
            <person name="Hosoyama A."/>
            <person name="Uohara A."/>
            <person name="Ohji S."/>
            <person name="Ichikawa N."/>
        </authorList>
    </citation>
    <scope>NUCLEOTIDE SEQUENCE [LARGE SCALE GENOMIC DNA]</scope>
    <source>
        <strain evidence="1 2">NBRC 15515</strain>
    </source>
</reference>
<keyword evidence="2" id="KW-1185">Reference proteome</keyword>
<gene>
    <name evidence="1" type="ORF">AUR04nite_07250</name>
</gene>
<organism evidence="1 2">
    <name type="scientific">Glutamicibacter uratoxydans</name>
    <name type="common">Arthrobacter uratoxydans</name>
    <dbReference type="NCBI Taxonomy" id="43667"/>
    <lineage>
        <taxon>Bacteria</taxon>
        <taxon>Bacillati</taxon>
        <taxon>Actinomycetota</taxon>
        <taxon>Actinomycetes</taxon>
        <taxon>Micrococcales</taxon>
        <taxon>Micrococcaceae</taxon>
        <taxon>Glutamicibacter</taxon>
    </lineage>
</organism>
<sequence length="182" mass="20515">MSAEPVEERQAVALAHALNLPDGEMDIKILRDALPKIRRLVDSEIEAQAPKTRRRLANDERFGDFYGTSSTMKTLGVQSPQQLSDRIRRHTLLRVKLEDGKVNAFPAFQFKNHQVIPELKPILQVLIPAAATEWTVARWLTLHQPALQGQKPIDILRGEAEVDVPLEQVLNAAKETARDWSS</sequence>
<name>A0A4Y4DKS1_GLUUR</name>